<dbReference type="EMBL" id="JACHGB010000001">
    <property type="protein sequence ID" value="MBB5270073.1"/>
    <property type="molecule type" value="Genomic_DNA"/>
</dbReference>
<sequence length="214" mass="24274">MRIRHSSFDARQPRDQPEEPQDPSARYDRPSKSQLKREMTALQDLGEQLLKLPLAKLRDMPIPEKLFDAIELAQRIRDREGLRRQRQYIGRLMRDVDPAPLRDALSVDGAGHRAEVAAMHSAERWRERLLADDAVLAEFCSGYPQGGRELEKLEKLVTGARAEASSPQHGRSYRQLYRLLRDIILEASAPKPATHPADDTGDEARPDADDAEHA</sequence>
<feature type="compositionally biased region" description="Basic and acidic residues" evidence="6">
    <location>
        <begin position="196"/>
        <end position="214"/>
    </location>
</feature>
<evidence type="ECO:0000256" key="1">
    <source>
        <dbReference type="ARBA" id="ARBA00022490"/>
    </source>
</evidence>
<gene>
    <name evidence="5" type="primary">darP</name>
    <name evidence="7" type="ORF">HNQ70_000057</name>
</gene>
<dbReference type="PANTHER" id="PTHR38101">
    <property type="entry name" value="UPF0307 PROTEIN YJGA"/>
    <property type="match status" value="1"/>
</dbReference>
<evidence type="ECO:0000313" key="7">
    <source>
        <dbReference type="EMBL" id="MBB5270073.1"/>
    </source>
</evidence>
<dbReference type="GO" id="GO:0005829">
    <property type="term" value="C:cytosol"/>
    <property type="evidence" value="ECO:0007669"/>
    <property type="project" value="TreeGrafter"/>
</dbReference>
<dbReference type="Pfam" id="PF04751">
    <property type="entry name" value="DarP"/>
    <property type="match status" value="1"/>
</dbReference>
<comment type="caution">
    <text evidence="7">The sequence shown here is derived from an EMBL/GenBank/DDBJ whole genome shotgun (WGS) entry which is preliminary data.</text>
</comment>
<feature type="compositionally biased region" description="Basic and acidic residues" evidence="6">
    <location>
        <begin position="1"/>
        <end position="17"/>
    </location>
</feature>
<dbReference type="AlphaFoldDB" id="A0A7W8M6V3"/>
<dbReference type="GO" id="GO:0043022">
    <property type="term" value="F:ribosome binding"/>
    <property type="evidence" value="ECO:0007669"/>
    <property type="project" value="UniProtKB-UniRule"/>
</dbReference>
<dbReference type="PIRSF" id="PIRSF016183">
    <property type="entry name" value="UCP016183"/>
    <property type="match status" value="1"/>
</dbReference>
<keyword evidence="1 5" id="KW-0963">Cytoplasm</keyword>
<keyword evidence="3 5" id="KW-0699">rRNA-binding</keyword>
<dbReference type="RefSeq" id="WP_183963179.1">
    <property type="nucleotide sequence ID" value="NZ_BAABEW010000003.1"/>
</dbReference>
<dbReference type="InterPro" id="IPR023153">
    <property type="entry name" value="DarP_sf"/>
</dbReference>
<dbReference type="HAMAP" id="MF_00765">
    <property type="entry name" value="DarP"/>
    <property type="match status" value="1"/>
</dbReference>
<keyword evidence="8" id="KW-1185">Reference proteome</keyword>
<dbReference type="GO" id="GO:1902626">
    <property type="term" value="P:assembly of large subunit precursor of preribosome"/>
    <property type="evidence" value="ECO:0007669"/>
    <property type="project" value="UniProtKB-UniRule"/>
</dbReference>
<reference evidence="7 8" key="1">
    <citation type="submission" date="2020-08" db="EMBL/GenBank/DDBJ databases">
        <title>Genomic Encyclopedia of Type Strains, Phase IV (KMG-IV): sequencing the most valuable type-strain genomes for metagenomic binning, comparative biology and taxonomic classification.</title>
        <authorList>
            <person name="Goeker M."/>
        </authorList>
    </citation>
    <scope>NUCLEOTIDE SEQUENCE [LARGE SCALE GENOMIC DNA]</scope>
    <source>
        <strain evidence="7 8">DSM 29781</strain>
    </source>
</reference>
<organism evidence="7 8">
    <name type="scientific">Quisquiliibacterium transsilvanicum</name>
    <dbReference type="NCBI Taxonomy" id="1549638"/>
    <lineage>
        <taxon>Bacteria</taxon>
        <taxon>Pseudomonadati</taxon>
        <taxon>Pseudomonadota</taxon>
        <taxon>Betaproteobacteria</taxon>
        <taxon>Burkholderiales</taxon>
        <taxon>Burkholderiaceae</taxon>
        <taxon>Quisquiliibacterium</taxon>
    </lineage>
</organism>
<protein>
    <recommendedName>
        <fullName evidence="5">Dual-action ribosomal maturation protein DarP</fullName>
    </recommendedName>
    <alternativeName>
        <fullName evidence="5">Large ribosomal subunit assembly factor DarP</fullName>
    </alternativeName>
</protein>
<dbReference type="GO" id="GO:0019843">
    <property type="term" value="F:rRNA binding"/>
    <property type="evidence" value="ECO:0007669"/>
    <property type="project" value="UniProtKB-UniRule"/>
</dbReference>
<keyword evidence="2 5" id="KW-0690">Ribosome biogenesis</keyword>
<feature type="region of interest" description="Disordered" evidence="6">
    <location>
        <begin position="188"/>
        <end position="214"/>
    </location>
</feature>
<name>A0A7W8M6V3_9BURK</name>
<comment type="similarity">
    <text evidence="5">Belongs to the DarP family.</text>
</comment>
<evidence type="ECO:0000256" key="5">
    <source>
        <dbReference type="HAMAP-Rule" id="MF_00765"/>
    </source>
</evidence>
<dbReference type="NCBIfam" id="NF003593">
    <property type="entry name" value="PRK05255.1-1"/>
    <property type="match status" value="1"/>
</dbReference>
<evidence type="ECO:0000256" key="2">
    <source>
        <dbReference type="ARBA" id="ARBA00022517"/>
    </source>
</evidence>
<evidence type="ECO:0000256" key="6">
    <source>
        <dbReference type="SAM" id="MobiDB-lite"/>
    </source>
</evidence>
<evidence type="ECO:0000256" key="4">
    <source>
        <dbReference type="ARBA" id="ARBA00022884"/>
    </source>
</evidence>
<dbReference type="SUPFAM" id="SSF158710">
    <property type="entry name" value="PSPTO4464-like"/>
    <property type="match status" value="1"/>
</dbReference>
<comment type="function">
    <text evidence="5">Member of a network of 50S ribosomal subunit biogenesis factors which assembles along the 30S-50S interface, preventing incorrect 23S rRNA structures from forming. Promotes peptidyl transferase center (PTC) maturation.</text>
</comment>
<dbReference type="CDD" id="cd16331">
    <property type="entry name" value="YjgA-like"/>
    <property type="match status" value="1"/>
</dbReference>
<dbReference type="Proteomes" id="UP000532440">
    <property type="component" value="Unassembled WGS sequence"/>
</dbReference>
<accession>A0A7W8M6V3</accession>
<feature type="region of interest" description="Disordered" evidence="6">
    <location>
        <begin position="1"/>
        <end position="34"/>
    </location>
</feature>
<evidence type="ECO:0000256" key="3">
    <source>
        <dbReference type="ARBA" id="ARBA00022730"/>
    </source>
</evidence>
<dbReference type="Gene3D" id="1.10.60.30">
    <property type="entry name" value="PSPTO4464-like domains"/>
    <property type="match status" value="2"/>
</dbReference>
<proteinExistence type="inferred from homology"/>
<feature type="compositionally biased region" description="Basic and acidic residues" evidence="6">
    <location>
        <begin position="25"/>
        <end position="34"/>
    </location>
</feature>
<evidence type="ECO:0000313" key="8">
    <source>
        <dbReference type="Proteomes" id="UP000532440"/>
    </source>
</evidence>
<dbReference type="InterPro" id="IPR006839">
    <property type="entry name" value="DarP"/>
</dbReference>
<dbReference type="PANTHER" id="PTHR38101:SF1">
    <property type="entry name" value="UPF0307 PROTEIN YJGA"/>
    <property type="match status" value="1"/>
</dbReference>
<comment type="subcellular location">
    <subcellularLocation>
        <location evidence="5">Cytoplasm</location>
    </subcellularLocation>
    <text evidence="5">Associates with late stage pre-50S ribosomal subunits.</text>
</comment>
<keyword evidence="4 5" id="KW-0694">RNA-binding</keyword>